<gene>
    <name evidence="1" type="ORF">L3Q82_014207</name>
</gene>
<name>A0ACB8VWI0_9TELE</name>
<reference evidence="1" key="1">
    <citation type="submission" date="2022-04" db="EMBL/GenBank/DDBJ databases">
        <title>Jade perch genome.</title>
        <authorList>
            <person name="Chao B."/>
        </authorList>
    </citation>
    <scope>NUCLEOTIDE SEQUENCE</scope>
    <source>
        <strain evidence="1">CB-2022</strain>
    </source>
</reference>
<organism evidence="1 2">
    <name type="scientific">Scortum barcoo</name>
    <name type="common">barcoo grunter</name>
    <dbReference type="NCBI Taxonomy" id="214431"/>
    <lineage>
        <taxon>Eukaryota</taxon>
        <taxon>Metazoa</taxon>
        <taxon>Chordata</taxon>
        <taxon>Craniata</taxon>
        <taxon>Vertebrata</taxon>
        <taxon>Euteleostomi</taxon>
        <taxon>Actinopterygii</taxon>
        <taxon>Neopterygii</taxon>
        <taxon>Teleostei</taxon>
        <taxon>Neoteleostei</taxon>
        <taxon>Acanthomorphata</taxon>
        <taxon>Eupercaria</taxon>
        <taxon>Centrarchiformes</taxon>
        <taxon>Terapontoidei</taxon>
        <taxon>Terapontidae</taxon>
        <taxon>Scortum</taxon>
    </lineage>
</organism>
<protein>
    <submittedName>
        <fullName evidence="1">Uncharacterized protein</fullName>
    </submittedName>
</protein>
<accession>A0ACB8VWI0</accession>
<evidence type="ECO:0000313" key="2">
    <source>
        <dbReference type="Proteomes" id="UP000831701"/>
    </source>
</evidence>
<dbReference type="EMBL" id="CM041547">
    <property type="protein sequence ID" value="KAI3359849.1"/>
    <property type="molecule type" value="Genomic_DNA"/>
</dbReference>
<comment type="caution">
    <text evidence="1">The sequence shown here is derived from an EMBL/GenBank/DDBJ whole genome shotgun (WGS) entry which is preliminary data.</text>
</comment>
<keyword evidence="2" id="KW-1185">Reference proteome</keyword>
<sequence>MDMQVDAPLMAWIHNYLTGRPQYVRLGEHHVGHHCEQHGGPTEDGPVSLPVYALHLRLRSSRMTLLSYQQRPGGGVQECGGQVCGVVWTEPPAAQCHKDKGVGCGFQKTEDQFELSYHQGYRSGHCGQLQEAQIFQRLQDHAADVLSLGGIQRIIFYAVVCWGSRLKTADTNRLNKLIRRAGSVLGVELEPVEEVSERRMLRKLLSIMDNVCHPLHATLTSCQSSLSCRLRPPRSSTERHRSSCGGQIDIFITDRFQPPISGPEEVSALLSTIAAGLGPTSEPPFSAPLTTILRQLITIDLRRWSEGVAVDPGPTFAGRVQEFGCQVHHLFEVINPAAVRLKLPWSMRVHPTFHVSKVKLVHESSLIHPALLPHPLHHQRGPCLYHLLPPAIMGEVFKLRGTVPKRGLEFLHSTFWTPHLPTANRTNLPSPLHHLEAWL</sequence>
<dbReference type="Proteomes" id="UP000831701">
    <property type="component" value="Chromosome 17"/>
</dbReference>
<evidence type="ECO:0000313" key="1">
    <source>
        <dbReference type="EMBL" id="KAI3359849.1"/>
    </source>
</evidence>
<proteinExistence type="predicted"/>